<dbReference type="EMBL" id="MLJW01000043">
    <property type="protein sequence ID" value="OIR06538.1"/>
    <property type="molecule type" value="Genomic_DNA"/>
</dbReference>
<evidence type="ECO:0000259" key="2">
    <source>
        <dbReference type="Pfam" id="PF21986"/>
    </source>
</evidence>
<dbReference type="NCBIfam" id="TIGR02713">
    <property type="entry name" value="allophanate_hyd"/>
    <property type="match status" value="1"/>
</dbReference>
<gene>
    <name evidence="3" type="primary">atzF_3</name>
    <name evidence="3" type="ORF">GALL_114560</name>
</gene>
<dbReference type="PANTHER" id="PTHR11895">
    <property type="entry name" value="TRANSAMIDASE"/>
    <property type="match status" value="1"/>
</dbReference>
<dbReference type="Gene3D" id="3.90.1300.10">
    <property type="entry name" value="Amidase signature (AS) domain"/>
    <property type="match status" value="1"/>
</dbReference>
<dbReference type="InterPro" id="IPR053844">
    <property type="entry name" value="AH_C"/>
</dbReference>
<evidence type="ECO:0000313" key="3">
    <source>
        <dbReference type="EMBL" id="OIR06538.1"/>
    </source>
</evidence>
<feature type="domain" description="Allophanate hydrolase C-terminal" evidence="2">
    <location>
        <begin position="462"/>
        <end position="584"/>
    </location>
</feature>
<dbReference type="AlphaFoldDB" id="A0A1J5SE27"/>
<dbReference type="InterPro" id="IPR023631">
    <property type="entry name" value="Amidase_dom"/>
</dbReference>
<dbReference type="Pfam" id="PF01425">
    <property type="entry name" value="Amidase"/>
    <property type="match status" value="1"/>
</dbReference>
<dbReference type="SUPFAM" id="SSF75304">
    <property type="entry name" value="Amidase signature (AS) enzymes"/>
    <property type="match status" value="1"/>
</dbReference>
<dbReference type="Gene3D" id="1.20.58.1700">
    <property type="match status" value="1"/>
</dbReference>
<dbReference type="PANTHER" id="PTHR11895:SF169">
    <property type="entry name" value="GLUTAMYL-TRNA(GLN) AMIDOTRANSFERASE"/>
    <property type="match status" value="1"/>
</dbReference>
<dbReference type="InterPro" id="IPR014085">
    <property type="entry name" value="Allophanate_hydrolase"/>
</dbReference>
<dbReference type="Gene3D" id="3.10.490.10">
    <property type="entry name" value="Gamma-glutamyl cyclotransferase-like"/>
    <property type="match status" value="1"/>
</dbReference>
<dbReference type="InterPro" id="IPR036928">
    <property type="entry name" value="AS_sf"/>
</dbReference>
<organism evidence="3">
    <name type="scientific">mine drainage metagenome</name>
    <dbReference type="NCBI Taxonomy" id="410659"/>
    <lineage>
        <taxon>unclassified sequences</taxon>
        <taxon>metagenomes</taxon>
        <taxon>ecological metagenomes</taxon>
    </lineage>
</organism>
<comment type="caution">
    <text evidence="3">The sequence shown here is derived from an EMBL/GenBank/DDBJ whole genome shotgun (WGS) entry which is preliminary data.</text>
</comment>
<dbReference type="EC" id="3.5.1.54" evidence="3"/>
<reference evidence="3" key="1">
    <citation type="submission" date="2016-10" db="EMBL/GenBank/DDBJ databases">
        <title>Sequence of Gallionella enrichment culture.</title>
        <authorList>
            <person name="Poehlein A."/>
            <person name="Muehling M."/>
            <person name="Daniel R."/>
        </authorList>
    </citation>
    <scope>NUCLEOTIDE SEQUENCE</scope>
</reference>
<sequence length="588" mass="62138">MPSIPDSSLGFSALRKTQETRSVESCAADWCDRLDARGDDAVWISRLTREALLARARSVDAAPASGLPLRGLPFAIKDNIDFAPLPTTAACPDFAYTPARSARVVQRLEAAGAVALGKTNLDQFATGLVGVRSPYGVPRNPFGAEYIPGGSSSGSAVAVAAGLCSFALGTDTAGSGRVPAAFNHLVGLKPTRGLISTLGVVPACRSLDCVSIFTRRVGEAAEVLRVAAGYEPEDPWSRRATPPSGPTPWPPRIGVPRADQLEFFGDAGAAGLFASAVSAWRALGASVVEIDYGPFLATARLLYEGPWVAERYAAIGAFLERSPGALHPVTREIIAPAASLRAVSAFEAQYRLAELRREADAIWESVDAILTPTTPTIYSVAEVEADPIRLNSRLGLYTNHMNLLDLCAIALPAGFLQNGMPWGVTLSAPAFHDDRLLAWAARSLGEEPPASALYPASHDKLVRVAVCGAHLSGLPLNGQLLERGGRLVRAARTAPAYRFYALPGTTPPKPGLVRVTEEGRGIEVEVWEIPVSTYGSFVAGIPAPLGIGTLELEDGERVQGFLCEAAAVGNARDLTELGGWRAYLSINK</sequence>
<proteinExistence type="predicted"/>
<accession>A0A1J5SE27</accession>
<protein>
    <submittedName>
        <fullName evidence="3">Allophanate hydrolase</fullName>
        <ecNumber evidence="3">3.5.1.54</ecNumber>
    </submittedName>
</protein>
<dbReference type="InterPro" id="IPR000120">
    <property type="entry name" value="Amidase"/>
</dbReference>
<name>A0A1J5SE27_9ZZZZ</name>
<dbReference type="GO" id="GO:0004039">
    <property type="term" value="F:allophanate hydrolase activity"/>
    <property type="evidence" value="ECO:0007669"/>
    <property type="project" value="UniProtKB-EC"/>
</dbReference>
<keyword evidence="3" id="KW-0378">Hydrolase</keyword>
<dbReference type="NCBIfam" id="NF006043">
    <property type="entry name" value="PRK08186.1"/>
    <property type="match status" value="1"/>
</dbReference>
<evidence type="ECO:0000259" key="1">
    <source>
        <dbReference type="Pfam" id="PF01425"/>
    </source>
</evidence>
<dbReference type="Pfam" id="PF21986">
    <property type="entry name" value="AH_C"/>
    <property type="match status" value="1"/>
</dbReference>
<feature type="domain" description="Amidase" evidence="1">
    <location>
        <begin position="40"/>
        <end position="437"/>
    </location>
</feature>